<accession>A0ACB7F4E2</accession>
<sequence>MSYPPSQRCVWVISAPGPHQRILINFNPHFDLEDRECNPLLSLPLLPLPLQSPAELPPWSCLACWEGKHSLLCTLYNRHPAPTGIPDQAWTPEMTNRSSGRGSGVLPYPGSIVGSFFVMWNPTNSTHMAIVADKECHLFLGSESGGQKGLYGKHPCLATFPNSAVPPPPE</sequence>
<proteinExistence type="predicted"/>
<gene>
    <name evidence="1" type="primary">NRP1A.2</name>
    <name evidence="1" type="ORF">GBF38_017574</name>
</gene>
<protein>
    <submittedName>
        <fullName evidence="1">Neuropilin-1a</fullName>
    </submittedName>
</protein>
<dbReference type="EMBL" id="CM024805">
    <property type="protein sequence ID" value="KAG8009335.1"/>
    <property type="molecule type" value="Genomic_DNA"/>
</dbReference>
<dbReference type="Proteomes" id="UP000805704">
    <property type="component" value="Chromosome 17"/>
</dbReference>
<comment type="caution">
    <text evidence="1">The sequence shown here is derived from an EMBL/GenBank/DDBJ whole genome shotgun (WGS) entry which is preliminary data.</text>
</comment>
<organism evidence="1 2">
    <name type="scientific">Nibea albiflora</name>
    <name type="common">Yellow drum</name>
    <name type="synonym">Corvina albiflora</name>
    <dbReference type="NCBI Taxonomy" id="240163"/>
    <lineage>
        <taxon>Eukaryota</taxon>
        <taxon>Metazoa</taxon>
        <taxon>Chordata</taxon>
        <taxon>Craniata</taxon>
        <taxon>Vertebrata</taxon>
        <taxon>Euteleostomi</taxon>
        <taxon>Actinopterygii</taxon>
        <taxon>Neopterygii</taxon>
        <taxon>Teleostei</taxon>
        <taxon>Neoteleostei</taxon>
        <taxon>Acanthomorphata</taxon>
        <taxon>Eupercaria</taxon>
        <taxon>Sciaenidae</taxon>
        <taxon>Nibea</taxon>
    </lineage>
</organism>
<reference evidence="1" key="1">
    <citation type="submission" date="2020-04" db="EMBL/GenBank/DDBJ databases">
        <title>A chromosome-scale assembly and high-density genetic map of the yellow drum (Nibea albiflora) genome.</title>
        <authorList>
            <person name="Xu D."/>
            <person name="Zhang W."/>
            <person name="Chen R."/>
            <person name="Tan P."/>
            <person name="Wang L."/>
            <person name="Song H."/>
            <person name="Tian L."/>
            <person name="Zhu Q."/>
            <person name="Wang B."/>
        </authorList>
    </citation>
    <scope>NUCLEOTIDE SEQUENCE</scope>
    <source>
        <strain evidence="1">ZJHYS-2018</strain>
    </source>
</reference>
<evidence type="ECO:0000313" key="1">
    <source>
        <dbReference type="EMBL" id="KAG8009335.1"/>
    </source>
</evidence>
<evidence type="ECO:0000313" key="2">
    <source>
        <dbReference type="Proteomes" id="UP000805704"/>
    </source>
</evidence>
<keyword evidence="2" id="KW-1185">Reference proteome</keyword>
<name>A0ACB7F4E2_NIBAL</name>